<dbReference type="Proteomes" id="UP000009058">
    <property type="component" value="Chromosome 1"/>
</dbReference>
<dbReference type="VEuPathDB" id="FungiDB:MGG_16024"/>
<reference key="2">
    <citation type="submission" date="2011-05" db="EMBL/GenBank/DDBJ databases">
        <title>The Genome Sequence of Magnaporthe oryzae 70-15.</title>
        <authorList>
            <consortium name="The Broad Institute Genome Sequencing Platform"/>
            <person name="Ma L.-J."/>
            <person name="Dead R."/>
            <person name="Young S.K."/>
            <person name="Zeng Q."/>
            <person name="Gargeya S."/>
            <person name="Fitzgerald M."/>
            <person name="Haas B."/>
            <person name="Abouelleil A."/>
            <person name="Alvarado L."/>
            <person name="Arachchi H.M."/>
            <person name="Berlin A."/>
            <person name="Brown A."/>
            <person name="Chapman S.B."/>
            <person name="Chen Z."/>
            <person name="Dunbar C."/>
            <person name="Freedman E."/>
            <person name="Gearin G."/>
            <person name="Gellesch M."/>
            <person name="Goldberg J."/>
            <person name="Griggs A."/>
            <person name="Gujja S."/>
            <person name="Heiman D."/>
            <person name="Howarth C."/>
            <person name="Larson L."/>
            <person name="Lui A."/>
            <person name="MacDonald P.J.P."/>
            <person name="Mehta T."/>
            <person name="Montmayeur A."/>
            <person name="Murphy C."/>
            <person name="Neiman D."/>
            <person name="Pearson M."/>
            <person name="Priest M."/>
            <person name="Roberts A."/>
            <person name="Saif S."/>
            <person name="Shea T."/>
            <person name="Shenoy N."/>
            <person name="Sisk P."/>
            <person name="Stolte C."/>
            <person name="Sykes S."/>
            <person name="Yandava C."/>
            <person name="Wortman J."/>
            <person name="Nusbaum C."/>
            <person name="Birren B."/>
        </authorList>
    </citation>
    <scope>NUCLEOTIDE SEQUENCE</scope>
    <source>
        <strain>70-15</strain>
    </source>
</reference>
<keyword evidence="2" id="KW-1185">Reference proteome</keyword>
<dbReference type="OrthoDB" id="5247442at2759"/>
<dbReference type="KEGG" id="mgr:MGG_16024"/>
<organism evidence="1 2">
    <name type="scientific">Pyricularia oryzae (strain 70-15 / ATCC MYA-4617 / FGSC 8958)</name>
    <name type="common">Rice blast fungus</name>
    <name type="synonym">Magnaporthe oryzae</name>
    <dbReference type="NCBI Taxonomy" id="242507"/>
    <lineage>
        <taxon>Eukaryota</taxon>
        <taxon>Fungi</taxon>
        <taxon>Dikarya</taxon>
        <taxon>Ascomycota</taxon>
        <taxon>Pezizomycotina</taxon>
        <taxon>Sordariomycetes</taxon>
        <taxon>Sordariomycetidae</taxon>
        <taxon>Magnaporthales</taxon>
        <taxon>Pyriculariaceae</taxon>
        <taxon>Pyricularia</taxon>
    </lineage>
</organism>
<protein>
    <submittedName>
        <fullName evidence="1">Uncharacterized protein</fullName>
    </submittedName>
</protein>
<dbReference type="AlphaFoldDB" id="G4MN89"/>
<evidence type="ECO:0000313" key="2">
    <source>
        <dbReference type="Proteomes" id="UP000009058"/>
    </source>
</evidence>
<sequence length="82" mass="9649">MFENFVELLGEKYGFGAIVNTQPRATVINWAYFVRRYFERPKINYWVVLKVKSYIAMKAPVKLVMVGSRRKKERRAARAGYA</sequence>
<name>G4MN89_PYRO7</name>
<dbReference type="HOGENOM" id="CLU_2558712_0_0_1"/>
<dbReference type="GeneID" id="12985690"/>
<proteinExistence type="predicted"/>
<reference evidence="1 2" key="1">
    <citation type="journal article" date="2005" name="Nature">
        <title>The genome sequence of the rice blast fungus Magnaporthe grisea.</title>
        <authorList>
            <person name="Dean R.A."/>
            <person name="Talbot N.J."/>
            <person name="Ebbole D.J."/>
            <person name="Farman M.L."/>
            <person name="Mitchell T.K."/>
            <person name="Orbach M.J."/>
            <person name="Thon M."/>
            <person name="Kulkarni R."/>
            <person name="Xu J.R."/>
            <person name="Pan H."/>
            <person name="Read N.D."/>
            <person name="Lee Y.H."/>
            <person name="Carbone I."/>
            <person name="Brown D."/>
            <person name="Oh Y.Y."/>
            <person name="Donofrio N."/>
            <person name="Jeong J.S."/>
            <person name="Soanes D.M."/>
            <person name="Djonovic S."/>
            <person name="Kolomiets E."/>
            <person name="Rehmeyer C."/>
            <person name="Li W."/>
            <person name="Harding M."/>
            <person name="Kim S."/>
            <person name="Lebrun M.H."/>
            <person name="Bohnert H."/>
            <person name="Coughlan S."/>
            <person name="Butler J."/>
            <person name="Calvo S."/>
            <person name="Ma L.J."/>
            <person name="Nicol R."/>
            <person name="Purcell S."/>
            <person name="Nusbaum C."/>
            <person name="Galagan J.E."/>
            <person name="Birren B.W."/>
        </authorList>
    </citation>
    <scope>NUCLEOTIDE SEQUENCE [LARGE SCALE GENOMIC DNA]</scope>
    <source>
        <strain evidence="2">70-15 / ATCC MYA-4617 / FGSC 8958</strain>
    </source>
</reference>
<dbReference type="InParanoid" id="G4MN89"/>
<evidence type="ECO:0000313" key="1">
    <source>
        <dbReference type="EMBL" id="EHA56212.1"/>
    </source>
</evidence>
<accession>G4MN89</accession>
<gene>
    <name evidence="1" type="ORF">MGG_16024</name>
</gene>
<dbReference type="RefSeq" id="XP_003708824.1">
    <property type="nucleotide sequence ID" value="XM_003708776.1"/>
</dbReference>
<dbReference type="EMBL" id="CM001231">
    <property type="protein sequence ID" value="EHA56212.1"/>
    <property type="molecule type" value="Genomic_DNA"/>
</dbReference>